<evidence type="ECO:0000256" key="4">
    <source>
        <dbReference type="ARBA" id="ARBA00022679"/>
    </source>
</evidence>
<comment type="similarity">
    <text evidence="2 8">Belongs to the trans-sulfuration enzymes family.</text>
</comment>
<dbReference type="Proteomes" id="UP000199601">
    <property type="component" value="Unassembled WGS sequence"/>
</dbReference>
<evidence type="ECO:0000256" key="6">
    <source>
        <dbReference type="ARBA" id="ARBA00023167"/>
    </source>
</evidence>
<feature type="modified residue" description="N6-(pyridoxal phosphate)lysine" evidence="7">
    <location>
        <position position="223"/>
    </location>
</feature>
<dbReference type="AlphaFoldDB" id="A0A0U1DMV7"/>
<proteinExistence type="inferred from homology"/>
<evidence type="ECO:0000313" key="9">
    <source>
        <dbReference type="EMBL" id="CQD19469.1"/>
    </source>
</evidence>
<gene>
    <name evidence="9" type="ORF">BN000_04540</name>
</gene>
<keyword evidence="10" id="KW-1185">Reference proteome</keyword>
<dbReference type="GO" id="GO:0030170">
    <property type="term" value="F:pyridoxal phosphate binding"/>
    <property type="evidence" value="ECO:0007669"/>
    <property type="project" value="InterPro"/>
</dbReference>
<dbReference type="InterPro" id="IPR054542">
    <property type="entry name" value="Cys_met_metab_PP"/>
</dbReference>
<evidence type="ECO:0000256" key="2">
    <source>
        <dbReference type="ARBA" id="ARBA00009077"/>
    </source>
</evidence>
<dbReference type="PANTHER" id="PTHR43797:SF2">
    <property type="entry name" value="HOMOCYSTEINE_CYSTEINE SYNTHASE"/>
    <property type="match status" value="1"/>
</dbReference>
<dbReference type="FunFam" id="3.40.640.10:FF:000035">
    <property type="entry name" value="O-succinylhomoserine sulfhydrylase"/>
    <property type="match status" value="1"/>
</dbReference>
<comment type="cofactor">
    <cofactor evidence="1 8">
        <name>pyridoxal 5'-phosphate</name>
        <dbReference type="ChEBI" id="CHEBI:597326"/>
    </cofactor>
</comment>
<dbReference type="PROSITE" id="PS00868">
    <property type="entry name" value="CYS_MET_METAB_PP"/>
    <property type="match status" value="1"/>
</dbReference>
<comment type="subunit">
    <text evidence="3">Homotetramer.</text>
</comment>
<organism evidence="9 10">
    <name type="scientific">Mycobacterium europaeum</name>
    <dbReference type="NCBI Taxonomy" id="761804"/>
    <lineage>
        <taxon>Bacteria</taxon>
        <taxon>Bacillati</taxon>
        <taxon>Actinomycetota</taxon>
        <taxon>Actinomycetes</taxon>
        <taxon>Mycobacteriales</taxon>
        <taxon>Mycobacteriaceae</taxon>
        <taxon>Mycobacterium</taxon>
        <taxon>Mycobacterium simiae complex</taxon>
    </lineage>
</organism>
<protein>
    <submittedName>
        <fullName evidence="9">O-acetylhomoserine aminocarboxypropyltransferase</fullName>
    </submittedName>
</protein>
<keyword evidence="5 7" id="KW-0663">Pyridoxal phosphate</keyword>
<dbReference type="GO" id="GO:0004124">
    <property type="term" value="F:cysteine synthase activity"/>
    <property type="evidence" value="ECO:0007669"/>
    <property type="project" value="TreeGrafter"/>
</dbReference>
<dbReference type="InterPro" id="IPR006235">
    <property type="entry name" value="OAc-hSer/O-AcSer_sulfhydrylase"/>
</dbReference>
<dbReference type="GO" id="GO:0005737">
    <property type="term" value="C:cytoplasm"/>
    <property type="evidence" value="ECO:0007669"/>
    <property type="project" value="TreeGrafter"/>
</dbReference>
<dbReference type="EMBL" id="CTEC01000002">
    <property type="protein sequence ID" value="CQD19469.1"/>
    <property type="molecule type" value="Genomic_DNA"/>
</dbReference>
<dbReference type="NCBIfam" id="TIGR01326">
    <property type="entry name" value="OAH_OAS_sulfhy"/>
    <property type="match status" value="1"/>
</dbReference>
<dbReference type="SUPFAM" id="SSF53383">
    <property type="entry name" value="PLP-dependent transferases"/>
    <property type="match status" value="1"/>
</dbReference>
<dbReference type="InterPro" id="IPR015424">
    <property type="entry name" value="PyrdxlP-dep_Trfase"/>
</dbReference>
<evidence type="ECO:0000313" key="10">
    <source>
        <dbReference type="Proteomes" id="UP000199601"/>
    </source>
</evidence>
<dbReference type="InterPro" id="IPR000277">
    <property type="entry name" value="Cys/Met-Metab_PyrdxlP-dep_enz"/>
</dbReference>
<keyword evidence="6" id="KW-0486">Methionine biosynthesis</keyword>
<dbReference type="GO" id="GO:0003961">
    <property type="term" value="F:O-acetylhomoserine aminocarboxypropyltransferase activity"/>
    <property type="evidence" value="ECO:0007669"/>
    <property type="project" value="TreeGrafter"/>
</dbReference>
<reference evidence="10" key="1">
    <citation type="submission" date="2015-03" db="EMBL/GenBank/DDBJ databases">
        <authorList>
            <person name="Urmite Genomes"/>
        </authorList>
    </citation>
    <scope>NUCLEOTIDE SEQUENCE [LARGE SCALE GENOMIC DNA]</scope>
    <source>
        <strain evidence="10">CSUR P1344</strain>
    </source>
</reference>
<dbReference type="CDD" id="cd00614">
    <property type="entry name" value="CGS_like"/>
    <property type="match status" value="1"/>
</dbReference>
<evidence type="ECO:0000256" key="8">
    <source>
        <dbReference type="RuleBase" id="RU362118"/>
    </source>
</evidence>
<evidence type="ECO:0000256" key="3">
    <source>
        <dbReference type="ARBA" id="ARBA00011881"/>
    </source>
</evidence>
<dbReference type="Gene3D" id="3.40.640.10">
    <property type="entry name" value="Type I PLP-dependent aspartate aminotransferase-like (Major domain)"/>
    <property type="match status" value="1"/>
</dbReference>
<evidence type="ECO:0000256" key="7">
    <source>
        <dbReference type="PIRSR" id="PIRSR001434-2"/>
    </source>
</evidence>
<dbReference type="Pfam" id="PF01053">
    <property type="entry name" value="Cys_Met_Meta_PP"/>
    <property type="match status" value="1"/>
</dbReference>
<evidence type="ECO:0000256" key="1">
    <source>
        <dbReference type="ARBA" id="ARBA00001933"/>
    </source>
</evidence>
<dbReference type="RefSeq" id="WP_090422767.1">
    <property type="nucleotide sequence ID" value="NZ_CTEC01000002.1"/>
</dbReference>
<keyword evidence="6" id="KW-0028">Amino-acid biosynthesis</keyword>
<dbReference type="PIRSF" id="PIRSF001434">
    <property type="entry name" value="CGS"/>
    <property type="match status" value="1"/>
</dbReference>
<dbReference type="GO" id="GO:0006535">
    <property type="term" value="P:cysteine biosynthetic process from serine"/>
    <property type="evidence" value="ECO:0007669"/>
    <property type="project" value="TreeGrafter"/>
</dbReference>
<dbReference type="InterPro" id="IPR015422">
    <property type="entry name" value="PyrdxlP-dep_Trfase_small"/>
</dbReference>
<dbReference type="PANTHER" id="PTHR43797">
    <property type="entry name" value="HOMOCYSTEINE/CYSTEINE SYNTHASE"/>
    <property type="match status" value="1"/>
</dbReference>
<accession>A0A0U1DMV7</accession>
<dbReference type="NCBIfam" id="NF005872">
    <property type="entry name" value="PRK07812.1"/>
    <property type="match status" value="1"/>
</dbReference>
<dbReference type="GO" id="GO:0019346">
    <property type="term" value="P:transsulfuration"/>
    <property type="evidence" value="ECO:0007669"/>
    <property type="project" value="InterPro"/>
</dbReference>
<sequence length="459" mass="48183">MSPDNSTTSSDDADPTARWSFETKQVHAGQQPDPVTHARALPIYQTTSYTFDDTSHAAALFGLEVPGNIYTRIGNPTTDVVEQRVAALEGGVAALFLSSGQAAATFAILNLACAGDHIVSSPRLYGGTYNLFHYSLAKLGIEVSFVDDPDDLDAWRAAVRPNTKAFFGETISNPKIDVLDIRGVAEVAHANGIPLIVDNTVATPYLIQPFSHGADVVVHSATKYLGGHGSAIAGVIVDGGTFDWTQGRFPGFTTPDPSYHGVVFAELGPPAFALKARVQLLRDLGSAASPFNAFLVAQGIETLSLRMERHVANAQRVAEYLEGHEGVLSVNYAGLPGSPWHERAKELAPKGTGAVLSFELAGGIEAGKAFVNALKLHSHVANIGDVRSLVIHPASTTHAQLSPAEQLSTGVSPGLVRLAVGIEGIDDILADLELGFSAARKHAAGAQASSSDPQAVAAF</sequence>
<dbReference type="GO" id="GO:0071269">
    <property type="term" value="P:L-homocysteine biosynthetic process"/>
    <property type="evidence" value="ECO:0007669"/>
    <property type="project" value="TreeGrafter"/>
</dbReference>
<name>A0A0U1DMV7_9MYCO</name>
<evidence type="ECO:0000256" key="5">
    <source>
        <dbReference type="ARBA" id="ARBA00022898"/>
    </source>
</evidence>
<dbReference type="Gene3D" id="3.90.1150.10">
    <property type="entry name" value="Aspartate Aminotransferase, domain 1"/>
    <property type="match status" value="1"/>
</dbReference>
<dbReference type="InterPro" id="IPR015421">
    <property type="entry name" value="PyrdxlP-dep_Trfase_major"/>
</dbReference>
<keyword evidence="4 9" id="KW-0808">Transferase</keyword>